<evidence type="ECO:0000259" key="1">
    <source>
        <dbReference type="Pfam" id="PF20008"/>
    </source>
</evidence>
<dbReference type="RefSeq" id="WP_148565426.1">
    <property type="nucleotide sequence ID" value="NZ_RXYA01000001.1"/>
</dbReference>
<gene>
    <name evidence="2" type="ORF">GH810_00465</name>
</gene>
<reference evidence="2" key="1">
    <citation type="submission" date="2019-10" db="EMBL/GenBank/DDBJ databases">
        <authorList>
            <person name="Ross D.E."/>
            <person name="Gulliver D."/>
        </authorList>
    </citation>
    <scope>NUCLEOTIDE SEQUENCE</scope>
    <source>
        <strain evidence="2">DER-2019</strain>
    </source>
</reference>
<proteinExistence type="predicted"/>
<dbReference type="EMBL" id="WJBD01000001">
    <property type="protein sequence ID" value="MBC3886790.1"/>
    <property type="molecule type" value="Genomic_DNA"/>
</dbReference>
<evidence type="ECO:0000313" key="3">
    <source>
        <dbReference type="Proteomes" id="UP000616595"/>
    </source>
</evidence>
<name>A0A923KUS6_9FIRM</name>
<reference evidence="2" key="2">
    <citation type="submission" date="2020-10" db="EMBL/GenBank/DDBJ databases">
        <title>Comparative genomics of the Acetobacterium genus.</title>
        <authorList>
            <person name="Marshall C."/>
            <person name="May H."/>
            <person name="Norman S."/>
        </authorList>
    </citation>
    <scope>NUCLEOTIDE SEQUENCE</scope>
    <source>
        <strain evidence="2">DER-2019</strain>
    </source>
</reference>
<dbReference type="Pfam" id="PF20008">
    <property type="entry name" value="DUF6429"/>
    <property type="match status" value="1"/>
</dbReference>
<protein>
    <submittedName>
        <fullName evidence="2">Transposase</fullName>
    </submittedName>
</protein>
<evidence type="ECO:0000313" key="2">
    <source>
        <dbReference type="EMBL" id="MBC3886790.1"/>
    </source>
</evidence>
<dbReference type="OrthoDB" id="9800962at2"/>
<organism evidence="2 3">
    <name type="scientific">Acetobacterium paludosum</name>
    <dbReference type="NCBI Taxonomy" id="52693"/>
    <lineage>
        <taxon>Bacteria</taxon>
        <taxon>Bacillati</taxon>
        <taxon>Bacillota</taxon>
        <taxon>Clostridia</taxon>
        <taxon>Eubacteriales</taxon>
        <taxon>Eubacteriaceae</taxon>
        <taxon>Acetobacterium</taxon>
    </lineage>
</organism>
<keyword evidence="3" id="KW-1185">Reference proteome</keyword>
<dbReference type="Proteomes" id="UP000616595">
    <property type="component" value="Unassembled WGS sequence"/>
</dbReference>
<sequence length="87" mass="10314">MKKTNPEKAIKELTMVLMYLTRFNESDRFGSNMDITWKGYDFDIINELDEEDYIRQGNHRSKSVAITEEGIKLSQCLLNKYNISDWE</sequence>
<accession>A0A923KUS6</accession>
<comment type="caution">
    <text evidence="2">The sequence shown here is derived from an EMBL/GenBank/DDBJ whole genome shotgun (WGS) entry which is preliminary data.</text>
</comment>
<dbReference type="AlphaFoldDB" id="A0A923KUS6"/>
<feature type="domain" description="DUF6429" evidence="1">
    <location>
        <begin position="7"/>
        <end position="83"/>
    </location>
</feature>
<dbReference type="InterPro" id="IPR045489">
    <property type="entry name" value="DUF6429"/>
</dbReference>